<dbReference type="PANTHER" id="PTHR43527">
    <property type="entry name" value="4-DIPHOSPHOCYTIDYL-2-C-METHYL-D-ERYTHRITOL KINASE, CHLOROPLASTIC"/>
    <property type="match status" value="1"/>
</dbReference>
<dbReference type="InterPro" id="IPR014721">
    <property type="entry name" value="Ribsml_uS5_D2-typ_fold_subgr"/>
</dbReference>
<dbReference type="GO" id="GO:0005524">
    <property type="term" value="F:ATP binding"/>
    <property type="evidence" value="ECO:0007669"/>
    <property type="project" value="UniProtKB-KW"/>
</dbReference>
<evidence type="ECO:0000256" key="6">
    <source>
        <dbReference type="ARBA" id="ARBA00022840"/>
    </source>
</evidence>
<gene>
    <name evidence="10" type="primary">ispE</name>
    <name evidence="10" type="ORF">CI610_01324</name>
</gene>
<dbReference type="SUPFAM" id="SSF55060">
    <property type="entry name" value="GHMP Kinase, C-terminal domain"/>
    <property type="match status" value="1"/>
</dbReference>
<sequence>MRGTWVLPSPAKVNLFLRILGRRPDGYHELQTLFQFLDIGDRLSFEENKKLELITEIPELSNSHNLIIKAAKLLQSATGRESGVRIILDKQLPVGGGVGGGSSNAATALIGLNAFWELGLTTAQLEELGIKLGADVPVFVRGQSAFAEGIGEKLTPMEPPCLWYVLAIPDVHVNTTELYQHSELPRNSCPVSKKNALMMSVWQNDFEVLARKLYPEVDKCFSVLDNFADISAGRAMLSGSGACVFIPFSSRETAEQIVVETRYSGIRALVVRGVNSSPLHRAVACYQGM</sequence>
<evidence type="ECO:0000259" key="9">
    <source>
        <dbReference type="Pfam" id="PF08544"/>
    </source>
</evidence>
<feature type="domain" description="GHMP kinase N-terminal" evidence="8">
    <location>
        <begin position="65"/>
        <end position="142"/>
    </location>
</feature>
<organism evidence="10">
    <name type="scientific">invertebrate metagenome</name>
    <dbReference type="NCBI Taxonomy" id="1711999"/>
    <lineage>
        <taxon>unclassified sequences</taxon>
        <taxon>metagenomes</taxon>
        <taxon>organismal metagenomes</taxon>
    </lineage>
</organism>
<evidence type="ECO:0000259" key="8">
    <source>
        <dbReference type="Pfam" id="PF00288"/>
    </source>
</evidence>
<dbReference type="AlphaFoldDB" id="A0A2H9T907"/>
<evidence type="ECO:0000256" key="5">
    <source>
        <dbReference type="ARBA" id="ARBA00022777"/>
    </source>
</evidence>
<keyword evidence="6" id="KW-0067">ATP-binding</keyword>
<dbReference type="Pfam" id="PF00288">
    <property type="entry name" value="GHMP_kinases_N"/>
    <property type="match status" value="1"/>
</dbReference>
<evidence type="ECO:0000256" key="3">
    <source>
        <dbReference type="ARBA" id="ARBA00022679"/>
    </source>
</evidence>
<dbReference type="NCBIfam" id="TIGR00154">
    <property type="entry name" value="ispE"/>
    <property type="match status" value="1"/>
</dbReference>
<dbReference type="InterPro" id="IPR006204">
    <property type="entry name" value="GHMP_kinase_N_dom"/>
</dbReference>
<dbReference type="InterPro" id="IPR004424">
    <property type="entry name" value="IspE"/>
</dbReference>
<dbReference type="InterPro" id="IPR020568">
    <property type="entry name" value="Ribosomal_Su5_D2-typ_SF"/>
</dbReference>
<dbReference type="GO" id="GO:0050515">
    <property type="term" value="F:4-(cytidine 5'-diphospho)-2-C-methyl-D-erythritol kinase activity"/>
    <property type="evidence" value="ECO:0007669"/>
    <property type="project" value="UniProtKB-EC"/>
</dbReference>
<proteinExistence type="inferred from homology"/>
<accession>A0A2H9T907</accession>
<evidence type="ECO:0000256" key="4">
    <source>
        <dbReference type="ARBA" id="ARBA00022741"/>
    </source>
</evidence>
<dbReference type="Gene3D" id="3.30.230.10">
    <property type="match status" value="1"/>
</dbReference>
<feature type="domain" description="GHMP kinase C-terminal" evidence="9">
    <location>
        <begin position="197"/>
        <end position="258"/>
    </location>
</feature>
<dbReference type="Pfam" id="PF08544">
    <property type="entry name" value="GHMP_kinases_C"/>
    <property type="match status" value="1"/>
</dbReference>
<evidence type="ECO:0000256" key="7">
    <source>
        <dbReference type="ARBA" id="ARBA00032554"/>
    </source>
</evidence>
<keyword evidence="4" id="KW-0547">Nucleotide-binding</keyword>
<protein>
    <recommendedName>
        <fullName evidence="2">4-(cytidine 5'-diphospho)-2-C-methyl-D-erythritol kinase</fullName>
        <ecNumber evidence="2">2.7.1.148</ecNumber>
    </recommendedName>
    <alternativeName>
        <fullName evidence="7">4-(cytidine-5'-diphospho)-2-C-methyl-D-erythritol kinase</fullName>
    </alternativeName>
</protein>
<dbReference type="Gene3D" id="3.30.70.890">
    <property type="entry name" value="GHMP kinase, C-terminal domain"/>
    <property type="match status" value="1"/>
</dbReference>
<comment type="similarity">
    <text evidence="1">Belongs to the GHMP kinase family. IspE subfamily.</text>
</comment>
<dbReference type="PIRSF" id="PIRSF010376">
    <property type="entry name" value="IspE"/>
    <property type="match status" value="1"/>
</dbReference>
<reference evidence="10" key="1">
    <citation type="journal article" date="2017" name="Appl. Environ. Microbiol.">
        <title>Molecular characterization of an Endozoicomonas-like organism causing infection in king scallop Pecten maximus L.</title>
        <authorList>
            <person name="Cano I."/>
            <person name="van Aerle R."/>
            <person name="Ross S."/>
            <person name="Verner-Jeffreys D.W."/>
            <person name="Paley R.K."/>
            <person name="Rimmer G."/>
            <person name="Ryder D."/>
            <person name="Hooper P."/>
            <person name="Stone D."/>
            <person name="Feist S.W."/>
        </authorList>
    </citation>
    <scope>NUCLEOTIDE SEQUENCE</scope>
</reference>
<dbReference type="PANTHER" id="PTHR43527:SF2">
    <property type="entry name" value="4-DIPHOSPHOCYTIDYL-2-C-METHYL-D-ERYTHRITOL KINASE, CHLOROPLASTIC"/>
    <property type="match status" value="1"/>
</dbReference>
<dbReference type="InterPro" id="IPR013750">
    <property type="entry name" value="GHMP_kinase_C_dom"/>
</dbReference>
<comment type="caution">
    <text evidence="10">The sequence shown here is derived from an EMBL/GenBank/DDBJ whole genome shotgun (WGS) entry which is preliminary data.</text>
</comment>
<dbReference type="InterPro" id="IPR036554">
    <property type="entry name" value="GHMP_kinase_C_sf"/>
</dbReference>
<dbReference type="EMBL" id="NSIT01000052">
    <property type="protein sequence ID" value="PJE79712.1"/>
    <property type="molecule type" value="Genomic_DNA"/>
</dbReference>
<dbReference type="HAMAP" id="MF_00061">
    <property type="entry name" value="IspE"/>
    <property type="match status" value="1"/>
</dbReference>
<keyword evidence="5 10" id="KW-0418">Kinase</keyword>
<dbReference type="EC" id="2.7.1.148" evidence="2"/>
<name>A0A2H9T907_9ZZZZ</name>
<dbReference type="SUPFAM" id="SSF54211">
    <property type="entry name" value="Ribosomal protein S5 domain 2-like"/>
    <property type="match status" value="1"/>
</dbReference>
<keyword evidence="3 10" id="KW-0808">Transferase</keyword>
<dbReference type="GO" id="GO:0016114">
    <property type="term" value="P:terpenoid biosynthetic process"/>
    <property type="evidence" value="ECO:0007669"/>
    <property type="project" value="InterPro"/>
</dbReference>
<evidence type="ECO:0000256" key="1">
    <source>
        <dbReference type="ARBA" id="ARBA00009684"/>
    </source>
</evidence>
<evidence type="ECO:0000313" key="10">
    <source>
        <dbReference type="EMBL" id="PJE79712.1"/>
    </source>
</evidence>
<evidence type="ECO:0000256" key="2">
    <source>
        <dbReference type="ARBA" id="ARBA00012052"/>
    </source>
</evidence>